<gene>
    <name evidence="2" type="ORF">GLE_0862</name>
</gene>
<feature type="region of interest" description="Disordered" evidence="1">
    <location>
        <begin position="34"/>
        <end position="59"/>
    </location>
</feature>
<sequence>MCSAWGCVQADGNGNGNGNGNGSSTVEMDSGWRRIGVGSQGHGESEFGHALRPATARPG</sequence>
<dbReference type="AlphaFoldDB" id="A0A0S2DCG9"/>
<dbReference type="Proteomes" id="UP000061569">
    <property type="component" value="Chromosome"/>
</dbReference>
<evidence type="ECO:0000256" key="1">
    <source>
        <dbReference type="SAM" id="MobiDB-lite"/>
    </source>
</evidence>
<dbReference type="STRING" id="69.GLE_0862"/>
<protein>
    <submittedName>
        <fullName evidence="2">Uncharacterized protein</fullName>
    </submittedName>
</protein>
<name>A0A0S2DCG9_LYSEN</name>
<dbReference type="EMBL" id="CP013140">
    <property type="protein sequence ID" value="ALN56220.1"/>
    <property type="molecule type" value="Genomic_DNA"/>
</dbReference>
<proteinExistence type="predicted"/>
<accession>A0A0S2DCG9</accession>
<dbReference type="KEGG" id="lez:GLE_0862"/>
<organism evidence="2 3">
    <name type="scientific">Lysobacter enzymogenes</name>
    <dbReference type="NCBI Taxonomy" id="69"/>
    <lineage>
        <taxon>Bacteria</taxon>
        <taxon>Pseudomonadati</taxon>
        <taxon>Pseudomonadota</taxon>
        <taxon>Gammaproteobacteria</taxon>
        <taxon>Lysobacterales</taxon>
        <taxon>Lysobacteraceae</taxon>
        <taxon>Lysobacter</taxon>
    </lineage>
</organism>
<reference evidence="2 3" key="1">
    <citation type="submission" date="2015-11" db="EMBL/GenBank/DDBJ databases">
        <title>Genome sequences of Lysobacter enzymogenes strain C3 and Lysobacter antibioticus ATCC 29479.</title>
        <authorList>
            <person name="Kobayashi D.Y."/>
        </authorList>
    </citation>
    <scope>NUCLEOTIDE SEQUENCE [LARGE SCALE GENOMIC DNA]</scope>
    <source>
        <strain evidence="2 3">C3</strain>
    </source>
</reference>
<evidence type="ECO:0000313" key="2">
    <source>
        <dbReference type="EMBL" id="ALN56220.1"/>
    </source>
</evidence>
<dbReference type="PATRIC" id="fig|69.6.peg.851"/>
<evidence type="ECO:0000313" key="3">
    <source>
        <dbReference type="Proteomes" id="UP000061569"/>
    </source>
</evidence>